<dbReference type="EMBL" id="CP012109">
    <property type="protein sequence ID" value="AKQ66591.1"/>
    <property type="molecule type" value="Genomic_DNA"/>
</dbReference>
<dbReference type="STRING" id="1297742.A176_003503"/>
<feature type="region of interest" description="Disordered" evidence="1">
    <location>
        <begin position="52"/>
        <end position="71"/>
    </location>
</feature>
<dbReference type="KEGG" id="mym:A176_003503"/>
<proteinExistence type="predicted"/>
<dbReference type="OrthoDB" id="5383504at2"/>
<reference evidence="2 3" key="1">
    <citation type="journal article" date="2016" name="PLoS ONE">
        <title>Complete Genome Sequence and Comparative Genomics of a Novel Myxobacterium Myxococcus hansupus.</title>
        <authorList>
            <person name="Sharma G."/>
            <person name="Narwani T."/>
            <person name="Subramanian S."/>
        </authorList>
    </citation>
    <scope>NUCLEOTIDE SEQUENCE [LARGE SCALE GENOMIC DNA]</scope>
    <source>
        <strain evidence="3">mixupus</strain>
    </source>
</reference>
<dbReference type="AlphaFoldDB" id="A0A0H4WSY5"/>
<protein>
    <submittedName>
        <fullName evidence="2">Uncharacterized protein</fullName>
    </submittedName>
</protein>
<evidence type="ECO:0000313" key="2">
    <source>
        <dbReference type="EMBL" id="AKQ66591.1"/>
    </source>
</evidence>
<sequence>MSSPPRRLTFLPATESSALPRTPRTQDGSVTSALTEQVSAGLAPVLTHAHELTQAPVAPNAGRPPNEGVRNTFNVNVHLEPTSVSTGLDRHALEEALIDLLRDTARRHGLEV</sequence>
<dbReference type="RefSeq" id="WP_002639379.1">
    <property type="nucleotide sequence ID" value="NZ_CP012109.1"/>
</dbReference>
<keyword evidence="3" id="KW-1185">Reference proteome</keyword>
<dbReference type="Proteomes" id="UP000009026">
    <property type="component" value="Chromosome"/>
</dbReference>
<feature type="region of interest" description="Disordered" evidence="1">
    <location>
        <begin position="1"/>
        <end position="36"/>
    </location>
</feature>
<name>A0A0H4WSY5_9BACT</name>
<gene>
    <name evidence="2" type="ORF">A176_003503</name>
</gene>
<dbReference type="PATRIC" id="fig|1297742.4.peg.3535"/>
<organism evidence="2 3">
    <name type="scientific">Pseudomyxococcus hansupus</name>
    <dbReference type="NCBI Taxonomy" id="1297742"/>
    <lineage>
        <taxon>Bacteria</taxon>
        <taxon>Pseudomonadati</taxon>
        <taxon>Myxococcota</taxon>
        <taxon>Myxococcia</taxon>
        <taxon>Myxococcales</taxon>
        <taxon>Cystobacterineae</taxon>
        <taxon>Myxococcaceae</taxon>
        <taxon>Pseudomyxococcus</taxon>
    </lineage>
</organism>
<evidence type="ECO:0000313" key="3">
    <source>
        <dbReference type="Proteomes" id="UP000009026"/>
    </source>
</evidence>
<accession>A0A0H4WSY5</accession>
<evidence type="ECO:0000256" key="1">
    <source>
        <dbReference type="SAM" id="MobiDB-lite"/>
    </source>
</evidence>
<feature type="compositionally biased region" description="Polar residues" evidence="1">
    <location>
        <begin position="14"/>
        <end position="36"/>
    </location>
</feature>